<name>A0AAD9XBP3_9ROSI</name>
<evidence type="ECO:0000313" key="2">
    <source>
        <dbReference type="Proteomes" id="UP001280121"/>
    </source>
</evidence>
<dbReference type="EMBL" id="JANJYI010000003">
    <property type="protein sequence ID" value="KAK2656433.1"/>
    <property type="molecule type" value="Genomic_DNA"/>
</dbReference>
<dbReference type="Proteomes" id="UP001280121">
    <property type="component" value="Unassembled WGS sequence"/>
</dbReference>
<gene>
    <name evidence="1" type="ORF">Ddye_009485</name>
</gene>
<accession>A0AAD9XBP3</accession>
<comment type="caution">
    <text evidence="1">The sequence shown here is derived from an EMBL/GenBank/DDBJ whole genome shotgun (WGS) entry which is preliminary data.</text>
</comment>
<organism evidence="1 2">
    <name type="scientific">Dipteronia dyeriana</name>
    <dbReference type="NCBI Taxonomy" id="168575"/>
    <lineage>
        <taxon>Eukaryota</taxon>
        <taxon>Viridiplantae</taxon>
        <taxon>Streptophyta</taxon>
        <taxon>Embryophyta</taxon>
        <taxon>Tracheophyta</taxon>
        <taxon>Spermatophyta</taxon>
        <taxon>Magnoliopsida</taxon>
        <taxon>eudicotyledons</taxon>
        <taxon>Gunneridae</taxon>
        <taxon>Pentapetalae</taxon>
        <taxon>rosids</taxon>
        <taxon>malvids</taxon>
        <taxon>Sapindales</taxon>
        <taxon>Sapindaceae</taxon>
        <taxon>Hippocastanoideae</taxon>
        <taxon>Acereae</taxon>
        <taxon>Dipteronia</taxon>
    </lineage>
</organism>
<reference evidence="1" key="1">
    <citation type="journal article" date="2023" name="Plant J.">
        <title>Genome sequences and population genomics provide insights into the demographic history, inbreeding, and mutation load of two 'living fossil' tree species of Dipteronia.</title>
        <authorList>
            <person name="Feng Y."/>
            <person name="Comes H.P."/>
            <person name="Chen J."/>
            <person name="Zhu S."/>
            <person name="Lu R."/>
            <person name="Zhang X."/>
            <person name="Li P."/>
            <person name="Qiu J."/>
            <person name="Olsen K.M."/>
            <person name="Qiu Y."/>
        </authorList>
    </citation>
    <scope>NUCLEOTIDE SEQUENCE</scope>
    <source>
        <strain evidence="1">KIB01</strain>
    </source>
</reference>
<evidence type="ECO:0000313" key="1">
    <source>
        <dbReference type="EMBL" id="KAK2656433.1"/>
    </source>
</evidence>
<dbReference type="AlphaFoldDB" id="A0AAD9XBP3"/>
<sequence>MEHIQKYPEASKFRVKGLEHVCKIDELFRDVTATGDRAWAPTSGLMSPLYSQAFMIEDNVSLDSEEAVHEDEVECNNRKQKTLAPNRKKFKKGKKTIPHPRSYPSNLRIFVTVLRTRILIYELIHLVVVFKKLFGM</sequence>
<keyword evidence="2" id="KW-1185">Reference proteome</keyword>
<proteinExistence type="predicted"/>
<protein>
    <submittedName>
        <fullName evidence="1">Uncharacterized protein</fullName>
    </submittedName>
</protein>